<dbReference type="Proteomes" id="UP000217790">
    <property type="component" value="Unassembled WGS sequence"/>
</dbReference>
<dbReference type="STRING" id="47427.A0A2H3CH00"/>
<dbReference type="InParanoid" id="A0A2H3CH00"/>
<proteinExistence type="predicted"/>
<name>A0A2H3CH00_ARMGA</name>
<feature type="domain" description="Protein kinase" evidence="1">
    <location>
        <begin position="122"/>
        <end position="351"/>
    </location>
</feature>
<organism evidence="2 3">
    <name type="scientific">Armillaria gallica</name>
    <name type="common">Bulbous honey fungus</name>
    <name type="synonym">Armillaria bulbosa</name>
    <dbReference type="NCBI Taxonomy" id="47427"/>
    <lineage>
        <taxon>Eukaryota</taxon>
        <taxon>Fungi</taxon>
        <taxon>Dikarya</taxon>
        <taxon>Basidiomycota</taxon>
        <taxon>Agaricomycotina</taxon>
        <taxon>Agaricomycetes</taxon>
        <taxon>Agaricomycetidae</taxon>
        <taxon>Agaricales</taxon>
        <taxon>Marasmiineae</taxon>
        <taxon>Physalacriaceae</taxon>
        <taxon>Armillaria</taxon>
    </lineage>
</organism>
<dbReference type="EMBL" id="KZ293742">
    <property type="protein sequence ID" value="PBK80624.1"/>
    <property type="molecule type" value="Genomic_DNA"/>
</dbReference>
<dbReference type="OMA" id="DFAMAGC"/>
<dbReference type="AlphaFoldDB" id="A0A2H3CH00"/>
<sequence>MTVLIVQNIHVLSQALRPLCNCGMSFSDDMILHKRWLCLRSPTTMSTDQVNLNNVPALKEYYELLVRRRKAAALDPLRRGWICVVELPPYPVPTDGHYRPLPSYAHNGGTYQLVLVDAPLPFQHDEQYSQVWVADVHSLGMCKRNLGRVILKIIQPSLLPLPDLDWYLEVYDYVRPWTLWTSEDRAYRELEPLQGKTVPYYFGKHEITMPGGEDAQVLIMEYVQGKTLEEWLEDRPAHEAPEDLGEDNEAYVEQTKQMLRKILLGVHAINKLGVGHNDMRPGNIIITPSGDPVVFDFAMAGCNVDPDQVRERFGNPVMATGPLRDCCTQHDEEIANWIGDELEKPNSWVRY</sequence>
<reference evidence="3" key="1">
    <citation type="journal article" date="2017" name="Nat. Ecol. Evol.">
        <title>Genome expansion and lineage-specific genetic innovations in the forest pathogenic fungi Armillaria.</title>
        <authorList>
            <person name="Sipos G."/>
            <person name="Prasanna A.N."/>
            <person name="Walter M.C."/>
            <person name="O'Connor E."/>
            <person name="Balint B."/>
            <person name="Krizsan K."/>
            <person name="Kiss B."/>
            <person name="Hess J."/>
            <person name="Varga T."/>
            <person name="Slot J."/>
            <person name="Riley R."/>
            <person name="Boka B."/>
            <person name="Rigling D."/>
            <person name="Barry K."/>
            <person name="Lee J."/>
            <person name="Mihaltcheva S."/>
            <person name="LaButti K."/>
            <person name="Lipzen A."/>
            <person name="Waldron R."/>
            <person name="Moloney N.M."/>
            <person name="Sperisen C."/>
            <person name="Kredics L."/>
            <person name="Vagvoelgyi C."/>
            <person name="Patrignani A."/>
            <person name="Fitzpatrick D."/>
            <person name="Nagy I."/>
            <person name="Doyle S."/>
            <person name="Anderson J.B."/>
            <person name="Grigoriev I.V."/>
            <person name="Gueldener U."/>
            <person name="Muensterkoetter M."/>
            <person name="Nagy L.G."/>
        </authorList>
    </citation>
    <scope>NUCLEOTIDE SEQUENCE [LARGE SCALE GENOMIC DNA]</scope>
    <source>
        <strain evidence="3">Ar21-2</strain>
    </source>
</reference>
<dbReference type="GO" id="GO:0004672">
    <property type="term" value="F:protein kinase activity"/>
    <property type="evidence" value="ECO:0007669"/>
    <property type="project" value="InterPro"/>
</dbReference>
<dbReference type="PROSITE" id="PS50011">
    <property type="entry name" value="PROTEIN_KINASE_DOM"/>
    <property type="match status" value="1"/>
</dbReference>
<dbReference type="OrthoDB" id="3138711at2759"/>
<dbReference type="Gene3D" id="1.10.510.10">
    <property type="entry name" value="Transferase(Phosphotransferase) domain 1"/>
    <property type="match status" value="1"/>
</dbReference>
<evidence type="ECO:0000313" key="2">
    <source>
        <dbReference type="EMBL" id="PBK80624.1"/>
    </source>
</evidence>
<accession>A0A2H3CH00</accession>
<gene>
    <name evidence="2" type="ORF">ARMGADRAFT_827220</name>
</gene>
<evidence type="ECO:0000313" key="3">
    <source>
        <dbReference type="Proteomes" id="UP000217790"/>
    </source>
</evidence>
<evidence type="ECO:0000259" key="1">
    <source>
        <dbReference type="PROSITE" id="PS50011"/>
    </source>
</evidence>
<protein>
    <recommendedName>
        <fullName evidence="1">Protein kinase domain-containing protein</fullName>
    </recommendedName>
</protein>
<dbReference type="GO" id="GO:0005524">
    <property type="term" value="F:ATP binding"/>
    <property type="evidence" value="ECO:0007669"/>
    <property type="project" value="InterPro"/>
</dbReference>
<keyword evidence="3" id="KW-1185">Reference proteome</keyword>
<dbReference type="Pfam" id="PF00069">
    <property type="entry name" value="Pkinase"/>
    <property type="match status" value="1"/>
</dbReference>
<dbReference type="SUPFAM" id="SSF56112">
    <property type="entry name" value="Protein kinase-like (PK-like)"/>
    <property type="match status" value="1"/>
</dbReference>
<dbReference type="InterPro" id="IPR011009">
    <property type="entry name" value="Kinase-like_dom_sf"/>
</dbReference>
<dbReference type="InterPro" id="IPR000719">
    <property type="entry name" value="Prot_kinase_dom"/>
</dbReference>